<proteinExistence type="predicted"/>
<dbReference type="AlphaFoldDB" id="A0A2P5EA59"/>
<protein>
    <submittedName>
        <fullName evidence="1">Uncharacterized protein</fullName>
    </submittedName>
</protein>
<evidence type="ECO:0000313" key="2">
    <source>
        <dbReference type="Proteomes" id="UP000237000"/>
    </source>
</evidence>
<dbReference type="InParanoid" id="A0A2P5EA59"/>
<sequence>MFDLSDAQIHIIVSKMMINDEFNAKLGGGGLDLPIRHRDSQEYTAAAGRWPDTPYVQGRQGGGTGRLGYSTPVLGQTAVSEYSRDRTGEFVLSKKFEVLTFGLGTVAMKLSSAVA</sequence>
<comment type="caution">
    <text evidence="1">The sequence shown here is derived from an EMBL/GenBank/DDBJ whole genome shotgun (WGS) entry which is preliminary data.</text>
</comment>
<gene>
    <name evidence="1" type="ORF">TorRG33x02_217840</name>
</gene>
<keyword evidence="2" id="KW-1185">Reference proteome</keyword>
<dbReference type="Proteomes" id="UP000237000">
    <property type="component" value="Unassembled WGS sequence"/>
</dbReference>
<evidence type="ECO:0000313" key="1">
    <source>
        <dbReference type="EMBL" id="PON82416.1"/>
    </source>
</evidence>
<name>A0A2P5EA59_TREOI</name>
<accession>A0A2P5EA59</accession>
<dbReference type="EMBL" id="JXTC01000195">
    <property type="protein sequence ID" value="PON82416.1"/>
    <property type="molecule type" value="Genomic_DNA"/>
</dbReference>
<organism evidence="1 2">
    <name type="scientific">Trema orientale</name>
    <name type="common">Charcoal tree</name>
    <name type="synonym">Celtis orientalis</name>
    <dbReference type="NCBI Taxonomy" id="63057"/>
    <lineage>
        <taxon>Eukaryota</taxon>
        <taxon>Viridiplantae</taxon>
        <taxon>Streptophyta</taxon>
        <taxon>Embryophyta</taxon>
        <taxon>Tracheophyta</taxon>
        <taxon>Spermatophyta</taxon>
        <taxon>Magnoliopsida</taxon>
        <taxon>eudicotyledons</taxon>
        <taxon>Gunneridae</taxon>
        <taxon>Pentapetalae</taxon>
        <taxon>rosids</taxon>
        <taxon>fabids</taxon>
        <taxon>Rosales</taxon>
        <taxon>Cannabaceae</taxon>
        <taxon>Trema</taxon>
    </lineage>
</organism>
<reference evidence="2" key="1">
    <citation type="submission" date="2016-06" db="EMBL/GenBank/DDBJ databases">
        <title>Parallel loss of symbiosis genes in relatives of nitrogen-fixing non-legume Parasponia.</title>
        <authorList>
            <person name="Van Velzen R."/>
            <person name="Holmer R."/>
            <person name="Bu F."/>
            <person name="Rutten L."/>
            <person name="Van Zeijl A."/>
            <person name="Liu W."/>
            <person name="Santuari L."/>
            <person name="Cao Q."/>
            <person name="Sharma T."/>
            <person name="Shen D."/>
            <person name="Roswanjaya Y."/>
            <person name="Wardhani T."/>
            <person name="Kalhor M.S."/>
            <person name="Jansen J."/>
            <person name="Van den Hoogen J."/>
            <person name="Gungor B."/>
            <person name="Hartog M."/>
            <person name="Hontelez J."/>
            <person name="Verver J."/>
            <person name="Yang W.-C."/>
            <person name="Schijlen E."/>
            <person name="Repin R."/>
            <person name="Schilthuizen M."/>
            <person name="Schranz E."/>
            <person name="Heidstra R."/>
            <person name="Miyata K."/>
            <person name="Fedorova E."/>
            <person name="Kohlen W."/>
            <person name="Bisseling T."/>
            <person name="Smit S."/>
            <person name="Geurts R."/>
        </authorList>
    </citation>
    <scope>NUCLEOTIDE SEQUENCE [LARGE SCALE GENOMIC DNA]</scope>
    <source>
        <strain evidence="2">cv. RG33-2</strain>
    </source>
</reference>
<dbReference type="STRING" id="63057.A0A2P5EA59"/>